<gene>
    <name evidence="3" type="ORF">A2721_03170</name>
</gene>
<evidence type="ECO:0000259" key="2">
    <source>
        <dbReference type="PROSITE" id="PS50887"/>
    </source>
</evidence>
<evidence type="ECO:0000256" key="1">
    <source>
        <dbReference type="SAM" id="Coils"/>
    </source>
</evidence>
<dbReference type="InterPro" id="IPR043128">
    <property type="entry name" value="Rev_trsase/Diguanyl_cyclase"/>
</dbReference>
<dbReference type="InterPro" id="IPR029787">
    <property type="entry name" value="Nucleotide_cyclase"/>
</dbReference>
<dbReference type="InterPro" id="IPR000160">
    <property type="entry name" value="GGDEF_dom"/>
</dbReference>
<evidence type="ECO:0000313" key="3">
    <source>
        <dbReference type="EMBL" id="OGG19873.1"/>
    </source>
</evidence>
<reference evidence="3 4" key="1">
    <citation type="journal article" date="2016" name="Nat. Commun.">
        <title>Thousands of microbial genomes shed light on interconnected biogeochemical processes in an aquifer system.</title>
        <authorList>
            <person name="Anantharaman K."/>
            <person name="Brown C.T."/>
            <person name="Hug L.A."/>
            <person name="Sharon I."/>
            <person name="Castelle C.J."/>
            <person name="Probst A.J."/>
            <person name="Thomas B.C."/>
            <person name="Singh A."/>
            <person name="Wilkins M.J."/>
            <person name="Karaoz U."/>
            <person name="Brodie E.L."/>
            <person name="Williams K.H."/>
            <person name="Hubbard S.S."/>
            <person name="Banfield J.F."/>
        </authorList>
    </citation>
    <scope>NUCLEOTIDE SEQUENCE [LARGE SCALE GENOMIC DNA]</scope>
</reference>
<evidence type="ECO:0000313" key="4">
    <source>
        <dbReference type="Proteomes" id="UP000177871"/>
    </source>
</evidence>
<dbReference type="Proteomes" id="UP000177871">
    <property type="component" value="Unassembled WGS sequence"/>
</dbReference>
<dbReference type="NCBIfam" id="TIGR00254">
    <property type="entry name" value="GGDEF"/>
    <property type="match status" value="1"/>
</dbReference>
<proteinExistence type="predicted"/>
<organism evidence="3 4">
    <name type="scientific">Candidatus Gottesmanbacteria bacterium RIFCSPHIGHO2_01_FULL_47_48</name>
    <dbReference type="NCBI Taxonomy" id="1798381"/>
    <lineage>
        <taxon>Bacteria</taxon>
        <taxon>Candidatus Gottesmaniibacteriota</taxon>
    </lineage>
</organism>
<dbReference type="Gene3D" id="3.30.70.270">
    <property type="match status" value="1"/>
</dbReference>
<dbReference type="PANTHER" id="PTHR45138:SF9">
    <property type="entry name" value="DIGUANYLATE CYCLASE DGCM-RELATED"/>
    <property type="match status" value="1"/>
</dbReference>
<dbReference type="PROSITE" id="PS50887">
    <property type="entry name" value="GGDEF"/>
    <property type="match status" value="1"/>
</dbReference>
<dbReference type="AlphaFoldDB" id="A0A1F6A5G2"/>
<dbReference type="CDD" id="cd01949">
    <property type="entry name" value="GGDEF"/>
    <property type="match status" value="1"/>
</dbReference>
<dbReference type="SMART" id="SM00267">
    <property type="entry name" value="GGDEF"/>
    <property type="match status" value="1"/>
</dbReference>
<sequence>MSNEIPRVPEIQPEKQWFEIVKELIKVKAELQKTQESLQKAQADSARLEKEATINEVSGLPNRRGLTRYIEKMRKQFMRSRDPDYNVVLLYGDIAGLKAINETYGDNAGNTIIKRVGELLSDSVRPEDMVANPWGDTYLIILPTSRQKAASTVQYRLTNKINQTTIEVEDKTKSSREITAHLHLN</sequence>
<dbReference type="STRING" id="1798381.A2721_03170"/>
<dbReference type="PANTHER" id="PTHR45138">
    <property type="entry name" value="REGULATORY COMPONENTS OF SENSORY TRANSDUCTION SYSTEM"/>
    <property type="match status" value="1"/>
</dbReference>
<dbReference type="EMBL" id="MFJK01000001">
    <property type="protein sequence ID" value="OGG19873.1"/>
    <property type="molecule type" value="Genomic_DNA"/>
</dbReference>
<dbReference type="GO" id="GO:0052621">
    <property type="term" value="F:diguanylate cyclase activity"/>
    <property type="evidence" value="ECO:0007669"/>
    <property type="project" value="TreeGrafter"/>
</dbReference>
<feature type="domain" description="GGDEF" evidence="2">
    <location>
        <begin position="85"/>
        <end position="185"/>
    </location>
</feature>
<dbReference type="SUPFAM" id="SSF55073">
    <property type="entry name" value="Nucleotide cyclase"/>
    <property type="match status" value="1"/>
</dbReference>
<protein>
    <recommendedName>
        <fullName evidence="2">GGDEF domain-containing protein</fullName>
    </recommendedName>
</protein>
<name>A0A1F6A5G2_9BACT</name>
<dbReference type="Pfam" id="PF00990">
    <property type="entry name" value="GGDEF"/>
    <property type="match status" value="1"/>
</dbReference>
<accession>A0A1F6A5G2</accession>
<comment type="caution">
    <text evidence="3">The sequence shown here is derived from an EMBL/GenBank/DDBJ whole genome shotgun (WGS) entry which is preliminary data.</text>
</comment>
<dbReference type="InterPro" id="IPR050469">
    <property type="entry name" value="Diguanylate_Cyclase"/>
</dbReference>
<keyword evidence="1" id="KW-0175">Coiled coil</keyword>
<feature type="coiled-coil region" evidence="1">
    <location>
        <begin position="21"/>
        <end position="51"/>
    </location>
</feature>